<protein>
    <submittedName>
        <fullName evidence="2">Uncharacterized protein</fullName>
    </submittedName>
</protein>
<dbReference type="Proteomes" id="UP000452235">
    <property type="component" value="Unassembled WGS sequence"/>
</dbReference>
<comment type="caution">
    <text evidence="2">The sequence shown here is derived from an EMBL/GenBank/DDBJ whole genome shotgun (WGS) entry which is preliminary data.</text>
</comment>
<sequence length="295" mass="32784">MEDLNRLLQEHLDDLLKPDEPFDWAEEVEETLTVDVSDFSSLYSNTEYSSEDDTPSQPDTLGPCIVNGSLAPSGSFSSDSTGSIDGVWDANDYASDDGHSTFVTDATTFSDTSSVHSSEIHVPDDIREEGVEKTPTVEIHVPDDIRANVYNESFYIGCDPSDPYPRPEGFKPSLYTIDELDELLMEENQEPDVTDVPVSDGEIEDLFTQIEAHLNLEPDTIDVPASDGEIKDLYTQIEAHLDAEPHEPSPPLPYDDGPTRASKSLKSKSKIARLMRVGISELFRWVYRLLDPALP</sequence>
<keyword evidence="3" id="KW-1185">Reference proteome</keyword>
<dbReference type="AlphaFoldDB" id="A0A5M3Z840"/>
<name>A0A5M3Z840_ASPTE</name>
<gene>
    <name evidence="2" type="ORF">ATEIFO6365_0009032900</name>
</gene>
<dbReference type="EMBL" id="BLJY01000009">
    <property type="protein sequence ID" value="GFF18966.1"/>
    <property type="molecule type" value="Genomic_DNA"/>
</dbReference>
<evidence type="ECO:0000313" key="2">
    <source>
        <dbReference type="EMBL" id="GFF18966.1"/>
    </source>
</evidence>
<accession>A0A5M3Z840</accession>
<feature type="region of interest" description="Disordered" evidence="1">
    <location>
        <begin position="44"/>
        <end position="81"/>
    </location>
</feature>
<organism evidence="2 3">
    <name type="scientific">Aspergillus terreus</name>
    <dbReference type="NCBI Taxonomy" id="33178"/>
    <lineage>
        <taxon>Eukaryota</taxon>
        <taxon>Fungi</taxon>
        <taxon>Dikarya</taxon>
        <taxon>Ascomycota</taxon>
        <taxon>Pezizomycotina</taxon>
        <taxon>Eurotiomycetes</taxon>
        <taxon>Eurotiomycetidae</taxon>
        <taxon>Eurotiales</taxon>
        <taxon>Aspergillaceae</taxon>
        <taxon>Aspergillus</taxon>
        <taxon>Aspergillus subgen. Circumdati</taxon>
    </lineage>
</organism>
<proteinExistence type="predicted"/>
<dbReference type="OrthoDB" id="10424136at2759"/>
<feature type="region of interest" description="Disordered" evidence="1">
    <location>
        <begin position="243"/>
        <end position="265"/>
    </location>
</feature>
<evidence type="ECO:0000256" key="1">
    <source>
        <dbReference type="SAM" id="MobiDB-lite"/>
    </source>
</evidence>
<reference evidence="2 3" key="1">
    <citation type="submission" date="2020-01" db="EMBL/GenBank/DDBJ databases">
        <title>Aspergillus terreus IFO 6365 whole genome shotgun sequence.</title>
        <authorList>
            <person name="Kanamasa S."/>
            <person name="Takahashi H."/>
        </authorList>
    </citation>
    <scope>NUCLEOTIDE SEQUENCE [LARGE SCALE GENOMIC DNA]</scope>
    <source>
        <strain evidence="2 3">IFO 6365</strain>
    </source>
</reference>
<evidence type="ECO:0000313" key="3">
    <source>
        <dbReference type="Proteomes" id="UP000452235"/>
    </source>
</evidence>
<dbReference type="VEuPathDB" id="FungiDB:ATEG_07711"/>